<keyword evidence="6" id="KW-1185">Reference proteome</keyword>
<organism evidence="5 6">
    <name type="scientific">Saccharomycodes ludwigii</name>
    <dbReference type="NCBI Taxonomy" id="36035"/>
    <lineage>
        <taxon>Eukaryota</taxon>
        <taxon>Fungi</taxon>
        <taxon>Dikarya</taxon>
        <taxon>Ascomycota</taxon>
        <taxon>Saccharomycotina</taxon>
        <taxon>Saccharomycetes</taxon>
        <taxon>Saccharomycodales</taxon>
        <taxon>Saccharomycodaceae</taxon>
        <taxon>Saccharomycodes</taxon>
    </lineage>
</organism>
<dbReference type="GO" id="GO:0004806">
    <property type="term" value="F:triacylglycerol lipase activity"/>
    <property type="evidence" value="ECO:0007669"/>
    <property type="project" value="UniProtKB-EC"/>
</dbReference>
<evidence type="ECO:0000313" key="6">
    <source>
        <dbReference type="Proteomes" id="UP000262825"/>
    </source>
</evidence>
<protein>
    <recommendedName>
        <fullName evidence="1">triacylglycerol lipase</fullName>
        <ecNumber evidence="1">3.1.1.3</ecNumber>
    </recommendedName>
</protein>
<sequence length="322" mass="35564">MFTQLLAVLFSLLTLSAAYSTDVLDTLRRDSFIANAAYCVDQMIFLTSETGQTALTQNYGLNFTTVFSPNFTEAEVTGNSFIAVNESSKTIYVSFRGGASIGDIFTDFDSDVVSYKPLYSVPKTTCDDCLVHDGFYSQFKKFSGSVFSGLMTIYQNNTDYDVVVTGHSSGGAYALLFGIELKSLGHSPSVVTFGSFRVGNDNFAKWVNKLFSVEDAASSVAANKTIDQTYVRVVQKQDVVPYLPAGENFTHAGLQFQINTNQTYYPTIEQVEFDSNYTVSTLDSSLSGNFFTDIYSLNLTFTGHTSYFRRMSLPCLQDSIVF</sequence>
<dbReference type="CDD" id="cd00519">
    <property type="entry name" value="Lipase_3"/>
    <property type="match status" value="1"/>
</dbReference>
<evidence type="ECO:0000256" key="2">
    <source>
        <dbReference type="ARBA" id="ARBA00022801"/>
    </source>
</evidence>
<dbReference type="PANTHER" id="PTHR46640">
    <property type="entry name" value="TRIACYLGLYCEROL LIPASE, PUTATIVE (AFU_ORTHOLOGUE AFUA_6G06510)-RELATED"/>
    <property type="match status" value="1"/>
</dbReference>
<dbReference type="Pfam" id="PF01764">
    <property type="entry name" value="Lipase_3"/>
    <property type="match status" value="1"/>
</dbReference>
<accession>A0A376BB76</accession>
<dbReference type="Proteomes" id="UP000262825">
    <property type="component" value="Unassembled WGS sequence"/>
</dbReference>
<dbReference type="AlphaFoldDB" id="A0A376BB76"/>
<dbReference type="VEuPathDB" id="FungiDB:SCODWIG_03600"/>
<keyword evidence="2" id="KW-0378">Hydrolase</keyword>
<evidence type="ECO:0000313" key="5">
    <source>
        <dbReference type="EMBL" id="SSD61839.1"/>
    </source>
</evidence>
<evidence type="ECO:0000256" key="3">
    <source>
        <dbReference type="SAM" id="SignalP"/>
    </source>
</evidence>
<feature type="chain" id="PRO_5016630850" description="triacylglycerol lipase" evidence="3">
    <location>
        <begin position="19"/>
        <end position="322"/>
    </location>
</feature>
<gene>
    <name evidence="5" type="ORF">SCODWIG_03600</name>
</gene>
<dbReference type="GO" id="GO:0006629">
    <property type="term" value="P:lipid metabolic process"/>
    <property type="evidence" value="ECO:0007669"/>
    <property type="project" value="InterPro"/>
</dbReference>
<dbReference type="InterPro" id="IPR002921">
    <property type="entry name" value="Fungal_lipase-type"/>
</dbReference>
<feature type="signal peptide" evidence="3">
    <location>
        <begin position="1"/>
        <end position="18"/>
    </location>
</feature>
<dbReference type="EMBL" id="UFAJ01000928">
    <property type="protein sequence ID" value="SSD61839.1"/>
    <property type="molecule type" value="Genomic_DNA"/>
</dbReference>
<keyword evidence="3" id="KW-0732">Signal</keyword>
<dbReference type="InterPro" id="IPR051299">
    <property type="entry name" value="AB_hydrolase_lip/est"/>
</dbReference>
<evidence type="ECO:0000256" key="1">
    <source>
        <dbReference type="ARBA" id="ARBA00013279"/>
    </source>
</evidence>
<evidence type="ECO:0000259" key="4">
    <source>
        <dbReference type="Pfam" id="PF01764"/>
    </source>
</evidence>
<feature type="domain" description="Fungal lipase-type" evidence="4">
    <location>
        <begin position="92"/>
        <end position="245"/>
    </location>
</feature>
<dbReference type="InterPro" id="IPR029058">
    <property type="entry name" value="AB_hydrolase_fold"/>
</dbReference>
<dbReference type="PANTHER" id="PTHR46640:SF3">
    <property type="entry name" value="LIPASE LIH1-RELATED"/>
    <property type="match status" value="1"/>
</dbReference>
<dbReference type="Gene3D" id="3.40.50.1820">
    <property type="entry name" value="alpha/beta hydrolase"/>
    <property type="match status" value="1"/>
</dbReference>
<name>A0A376BB76_9ASCO</name>
<dbReference type="EC" id="3.1.1.3" evidence="1"/>
<proteinExistence type="predicted"/>
<dbReference type="SUPFAM" id="SSF53474">
    <property type="entry name" value="alpha/beta-Hydrolases"/>
    <property type="match status" value="1"/>
</dbReference>
<reference evidence="6" key="1">
    <citation type="submission" date="2018-06" db="EMBL/GenBank/DDBJ databases">
        <authorList>
            <person name="Guldener U."/>
        </authorList>
    </citation>
    <scope>NUCLEOTIDE SEQUENCE [LARGE SCALE GENOMIC DNA]</scope>
    <source>
        <strain evidence="6">UTAD17</strain>
    </source>
</reference>
<dbReference type="OrthoDB" id="406844at2759"/>